<dbReference type="InterPro" id="IPR014721">
    <property type="entry name" value="Ribsml_uS5_D2-typ_fold_subgr"/>
</dbReference>
<organism evidence="12 13">
    <name type="scientific">Lactobacillus gasseri (strain ATCC 33323 / DSM 20243 / BCRC 14619 / CIP 102991 / JCM 1131 / KCTC 3163 / NCIMB 11718 / NCTC 13722 / AM63)</name>
    <dbReference type="NCBI Taxonomy" id="324831"/>
    <lineage>
        <taxon>Bacteria</taxon>
        <taxon>Bacillati</taxon>
        <taxon>Bacillota</taxon>
        <taxon>Bacilli</taxon>
        <taxon>Lactobacillales</taxon>
        <taxon>Lactobacillaceae</taxon>
        <taxon>Lactobacillus</taxon>
    </lineage>
</organism>
<evidence type="ECO:0000313" key="12">
    <source>
        <dbReference type="EMBL" id="ABJ60408.1"/>
    </source>
</evidence>
<evidence type="ECO:0000259" key="10">
    <source>
        <dbReference type="Pfam" id="PF00288"/>
    </source>
</evidence>
<dbReference type="PANTHER" id="PTHR43290">
    <property type="entry name" value="MEVALONATE KINASE"/>
    <property type="match status" value="1"/>
</dbReference>
<evidence type="ECO:0000256" key="4">
    <source>
        <dbReference type="ARBA" id="ARBA00022741"/>
    </source>
</evidence>
<dbReference type="SUPFAM" id="SSF54211">
    <property type="entry name" value="Ribosomal protein S5 domain 2-like"/>
    <property type="match status" value="1"/>
</dbReference>
<keyword evidence="1" id="KW-0963">Cytoplasm</keyword>
<dbReference type="KEGG" id="lga:LGAS_1033"/>
<evidence type="ECO:0000256" key="7">
    <source>
        <dbReference type="ARBA" id="ARBA00022842"/>
    </source>
</evidence>
<dbReference type="UniPathway" id="UPA00057">
    <property type="reaction ID" value="UER00098"/>
</dbReference>
<dbReference type="InterPro" id="IPR006205">
    <property type="entry name" value="Mev_gal_kin"/>
</dbReference>
<dbReference type="Proteomes" id="UP000000664">
    <property type="component" value="Chromosome"/>
</dbReference>
<reference evidence="12 13" key="1">
    <citation type="journal article" date="2006" name="Proc. Natl. Acad. Sci. U.S.A.">
        <title>Comparative genomics of the lactic acid bacteria.</title>
        <authorList>
            <person name="Makarova K."/>
            <person name="Slesarev A."/>
            <person name="Wolf Y."/>
            <person name="Sorokin A."/>
            <person name="Mirkin B."/>
            <person name="Koonin E."/>
            <person name="Pavlov A."/>
            <person name="Pavlova N."/>
            <person name="Karamychev V."/>
            <person name="Polouchine N."/>
            <person name="Shakhova V."/>
            <person name="Grigoriev I."/>
            <person name="Lou Y."/>
            <person name="Rohksar D."/>
            <person name="Lucas S."/>
            <person name="Huang K."/>
            <person name="Goodstein D.M."/>
            <person name="Hawkins T."/>
            <person name="Plengvidhya V."/>
            <person name="Welker D."/>
            <person name="Hughes J."/>
            <person name="Goh Y."/>
            <person name="Benson A."/>
            <person name="Baldwin K."/>
            <person name="Lee J.H."/>
            <person name="Diaz-Muniz I."/>
            <person name="Dosti B."/>
            <person name="Smeianov V."/>
            <person name="Wechter W."/>
            <person name="Barabote R."/>
            <person name="Lorca G."/>
            <person name="Altermann E."/>
            <person name="Barrangou R."/>
            <person name="Ganesan B."/>
            <person name="Xie Y."/>
            <person name="Rawsthorne H."/>
            <person name="Tamir D."/>
            <person name="Parker C."/>
            <person name="Breidt F."/>
            <person name="Broadbent J."/>
            <person name="Hutkins R."/>
            <person name="O'Sullivan D."/>
            <person name="Steele J."/>
            <person name="Unlu G."/>
            <person name="Saier M."/>
            <person name="Klaenhammer T."/>
            <person name="Richardson P."/>
            <person name="Kozyavkin S."/>
            <person name="Weimer B."/>
            <person name="Mills D."/>
        </authorList>
    </citation>
    <scope>NUCLEOTIDE SEQUENCE [LARGE SCALE GENOMIC DNA]</scope>
    <source>
        <strain evidence="13">ATCC 33323 / DSM 20243 / BCRC 14619 / CIP 102991 / JCM 1131 / KCTC 3163 / NCIMB 11718 / NCTC 13722 / AM63</strain>
    </source>
</reference>
<keyword evidence="7" id="KW-0460">Magnesium</keyword>
<proteinExistence type="predicted"/>
<evidence type="ECO:0000256" key="3">
    <source>
        <dbReference type="ARBA" id="ARBA00022679"/>
    </source>
</evidence>
<dbReference type="Gene3D" id="3.30.230.10">
    <property type="match status" value="1"/>
</dbReference>
<keyword evidence="8" id="KW-0443">Lipid metabolism</keyword>
<dbReference type="GO" id="GO:0019287">
    <property type="term" value="P:isopentenyl diphosphate biosynthetic process, mevalonate pathway"/>
    <property type="evidence" value="ECO:0007669"/>
    <property type="project" value="UniProtKB-UniPathway"/>
</dbReference>
<protein>
    <submittedName>
        <fullName evidence="12">Mevalonate kinase</fullName>
        <ecNumber evidence="12">2.7.1.36</ecNumber>
    </submittedName>
</protein>
<dbReference type="GO" id="GO:0005524">
    <property type="term" value="F:ATP binding"/>
    <property type="evidence" value="ECO:0007669"/>
    <property type="project" value="UniProtKB-KW"/>
</dbReference>
<dbReference type="PRINTS" id="PR00959">
    <property type="entry name" value="MEVGALKINASE"/>
</dbReference>
<dbReference type="AlphaFoldDB" id="A0A805ZQ44"/>
<dbReference type="Pfam" id="PF00288">
    <property type="entry name" value="GHMP_kinases_N"/>
    <property type="match status" value="1"/>
</dbReference>
<feature type="domain" description="GHMP kinase C-terminal" evidence="11">
    <location>
        <begin position="239"/>
        <end position="315"/>
    </location>
</feature>
<keyword evidence="6" id="KW-0067">ATP-binding</keyword>
<comment type="pathway">
    <text evidence="9">Isoprenoid biosynthesis; isopentenyl diphosphate biosynthesis via mevalonate pathway; isopentenyl diphosphate from (R)-mevalonate: step 1/3.</text>
</comment>
<keyword evidence="3 12" id="KW-0808">Transferase</keyword>
<keyword evidence="2" id="KW-0444">Lipid biosynthesis</keyword>
<dbReference type="NCBIfam" id="TIGR00549">
    <property type="entry name" value="mevalon_kin"/>
    <property type="match status" value="1"/>
</dbReference>
<dbReference type="GO" id="GO:0005829">
    <property type="term" value="C:cytosol"/>
    <property type="evidence" value="ECO:0007669"/>
    <property type="project" value="TreeGrafter"/>
</dbReference>
<sequence>MDKRYRLNEIYNIGTIIVNKKVEVKAHGKVILIGEHSVVYGYNALALPIQALNISTTVEETAGPTWMDTNHYHGAFFVAPDEYDGIKYIVKTMLAKVADAPDVKITYSGEIPIERGLGSSAVVALGTTKALSQFLNLNLDHDEIMEITNHAEMINHGKASGLDAATVSSDYLVFFNKQDGPQQLSQKLGATLLIMDTGELGNTKVAVQAVKKQMDESDLKKKQIARLGELATATQENWLKQNAEEIGKIFNEAQSILASFDLSTEKIDNICKIANDNGALGTKLSGGGLGGIVIALCPNQATAQKIAQKSQANFDNYWIEEI</sequence>
<keyword evidence="5 12" id="KW-0418">Kinase</keyword>
<evidence type="ECO:0000259" key="11">
    <source>
        <dbReference type="Pfam" id="PF08544"/>
    </source>
</evidence>
<evidence type="ECO:0000256" key="6">
    <source>
        <dbReference type="ARBA" id="ARBA00022840"/>
    </source>
</evidence>
<dbReference type="EC" id="2.7.1.36" evidence="12"/>
<dbReference type="Gene3D" id="3.30.70.890">
    <property type="entry name" value="GHMP kinase, C-terminal domain"/>
    <property type="match status" value="1"/>
</dbReference>
<dbReference type="InterPro" id="IPR036554">
    <property type="entry name" value="GHMP_kinase_C_sf"/>
</dbReference>
<dbReference type="SUPFAM" id="SSF55060">
    <property type="entry name" value="GHMP Kinase, C-terminal domain"/>
    <property type="match status" value="1"/>
</dbReference>
<evidence type="ECO:0000256" key="8">
    <source>
        <dbReference type="ARBA" id="ARBA00023098"/>
    </source>
</evidence>
<name>A0A805ZQ44_LACGA</name>
<evidence type="ECO:0000256" key="1">
    <source>
        <dbReference type="ARBA" id="ARBA00022490"/>
    </source>
</evidence>
<gene>
    <name evidence="12" type="ordered locus">LGAS_1033</name>
</gene>
<dbReference type="InterPro" id="IPR013750">
    <property type="entry name" value="GHMP_kinase_C_dom"/>
</dbReference>
<evidence type="ECO:0000256" key="5">
    <source>
        <dbReference type="ARBA" id="ARBA00022777"/>
    </source>
</evidence>
<evidence type="ECO:0000313" key="13">
    <source>
        <dbReference type="Proteomes" id="UP000000664"/>
    </source>
</evidence>
<dbReference type="EMBL" id="CP000413">
    <property type="protein sequence ID" value="ABJ60408.1"/>
    <property type="molecule type" value="Genomic_DNA"/>
</dbReference>
<dbReference type="PANTHER" id="PTHR43290:SF2">
    <property type="entry name" value="MEVALONATE KINASE"/>
    <property type="match status" value="1"/>
</dbReference>
<dbReference type="InterPro" id="IPR020568">
    <property type="entry name" value="Ribosomal_Su5_D2-typ_SF"/>
</dbReference>
<dbReference type="Pfam" id="PF08544">
    <property type="entry name" value="GHMP_kinases_C"/>
    <property type="match status" value="1"/>
</dbReference>
<evidence type="ECO:0000256" key="9">
    <source>
        <dbReference type="ARBA" id="ARBA00029438"/>
    </source>
</evidence>
<keyword evidence="4" id="KW-0547">Nucleotide-binding</keyword>
<dbReference type="GO" id="GO:0004496">
    <property type="term" value="F:mevalonate kinase activity"/>
    <property type="evidence" value="ECO:0007669"/>
    <property type="project" value="UniProtKB-EC"/>
</dbReference>
<feature type="domain" description="GHMP kinase N-terminal" evidence="10">
    <location>
        <begin position="89"/>
        <end position="166"/>
    </location>
</feature>
<dbReference type="InterPro" id="IPR006204">
    <property type="entry name" value="GHMP_kinase_N_dom"/>
</dbReference>
<accession>A0A805ZQ44</accession>
<evidence type="ECO:0000256" key="2">
    <source>
        <dbReference type="ARBA" id="ARBA00022516"/>
    </source>
</evidence>